<keyword evidence="7" id="KW-0472">Membrane</keyword>
<dbReference type="NCBIfam" id="TIGR04336">
    <property type="entry name" value="AmmeMemoSam_B"/>
    <property type="match status" value="1"/>
</dbReference>
<dbReference type="HAMAP" id="MF_00055">
    <property type="entry name" value="MEMO1"/>
    <property type="match status" value="1"/>
</dbReference>
<comment type="similarity">
    <text evidence="2">Belongs to the COG4 family.</text>
</comment>
<evidence type="ECO:0000256" key="6">
    <source>
        <dbReference type="ARBA" id="ARBA00023034"/>
    </source>
</evidence>
<dbReference type="PANTHER" id="PTHR24016">
    <property type="entry name" value="CONSERVED OLIGOMERIC GOLGI COMPLEX SUBUNIT 4"/>
    <property type="match status" value="1"/>
</dbReference>
<dbReference type="GO" id="GO:0000139">
    <property type="term" value="C:Golgi membrane"/>
    <property type="evidence" value="ECO:0007669"/>
    <property type="project" value="UniProtKB-SubCell"/>
</dbReference>
<evidence type="ECO:0000256" key="5">
    <source>
        <dbReference type="ARBA" id="ARBA00022927"/>
    </source>
</evidence>
<evidence type="ECO:0000256" key="2">
    <source>
        <dbReference type="ARBA" id="ARBA00009215"/>
    </source>
</evidence>
<dbReference type="Pfam" id="PF20662">
    <property type="entry name" value="COG4_C"/>
    <property type="match status" value="1"/>
</dbReference>
<protein>
    <recommendedName>
        <fullName evidence="3">Conserved oligomeric Golgi complex subunit 4</fullName>
    </recommendedName>
    <alternativeName>
        <fullName evidence="8">Component of oligomeric Golgi complex 4</fullName>
    </alternativeName>
</protein>
<dbReference type="InterPro" id="IPR013167">
    <property type="entry name" value="COG4_M"/>
</dbReference>
<comment type="caution">
    <text evidence="11">The sequence shown here is derived from an EMBL/GenBank/DDBJ whole genome shotgun (WGS) entry which is preliminary data.</text>
</comment>
<dbReference type="AlphaFoldDB" id="A0AAW1TGP8"/>
<dbReference type="Gene3D" id="1.20.58.1970">
    <property type="match status" value="1"/>
</dbReference>
<dbReference type="SMART" id="SM00762">
    <property type="entry name" value="Cog4"/>
    <property type="match status" value="1"/>
</dbReference>
<evidence type="ECO:0000256" key="1">
    <source>
        <dbReference type="ARBA" id="ARBA00004395"/>
    </source>
</evidence>
<dbReference type="EMBL" id="JALJOV010000042">
    <property type="protein sequence ID" value="KAK9868162.1"/>
    <property type="molecule type" value="Genomic_DNA"/>
</dbReference>
<sequence length="971" mass="107936">MELESLTSLADINKLLQETVSRERNIELELEGLLSKRSDLERSLSHLHASTRETLEVIKADADQLAEGVHSTSELSERVSQKIRQLDTAQSRVHGTLGRIGVIVDRSNAVDGVRSALEAEDFERAANCLKAYFDLEEQQHTDERDILETQRAEDQKKMLLDAKKQLEEVIEKRLADAAGQDDHATVLRYVRLYAPLQLKEAGIHWLSSYFQQAISKRAVDRYNQLVETTGQEPDFGGALVALFGDISAALDRHRDFLQEHFGPEACRDVAMALHGECDNHGARLLDRYVKFRRLAQLVRDIASVGSLRQAGGGLAAEATLAVDPRQVEAFLEEMLVLCSRSEEYNLWILRSLAVTDSPELLAGSTEQQKVFRSGPFNVLLRQLIAYYINMEEFYLEQNVAKAIAIDEFSGDALTTSLVDDVFFILQKVGRRSLGTASVQCICAVLTQLNSLLSSDLRLALDTRWKAASNKLLSAAPADTGSDAHLGISTAAVAEQAAAFNNADISSGYVAKLRKQLEDACAEIFSSTDDRERIKSVLSDLSKTAADFKQIVSRAAESFVAGLMPRVRPVLDEVAGFSYELSEAQYAANEREDTWVQRLLGMLVRFAHWLQPLTTGQVFDTIFCLVIDRVLERLEAAMQLKRFSQLGGLQLDRDKSRERQLDEPTSVMPRVARQPSHAGSWYEAEGHALANDLTRWLQAIPQPEATHAHAIISPHAGYRYCGDVMAHAYGQVKVEQVKLIFILGPSHHVYLRKCALSTAAVYETPLGNLEIDKDVCAQLMATGAFQSMSLDVDEAEHSIEMQLPYLSHIFRGQSVKIVPVMVGSLTAESEAKYGDLLTPFFQNSSNLFVISSDFCHWGSRFSYTFQDPNQGPIHKQIEWLDRLGMNIIESGSAAEFQRYLKKYGNTICGRHPIGIFLNMVQASQQPCRTNFLKYSQSSSCKTLQDSSVSYAAAVLHDDGAPRPSQPPIGIAS</sequence>
<evidence type="ECO:0000256" key="7">
    <source>
        <dbReference type="ARBA" id="ARBA00023136"/>
    </source>
</evidence>
<keyword evidence="4" id="KW-0813">Transport</keyword>
<evidence type="ECO:0000256" key="3">
    <source>
        <dbReference type="ARBA" id="ARBA00020975"/>
    </source>
</evidence>
<dbReference type="CDD" id="cd07361">
    <property type="entry name" value="MEMO_like"/>
    <property type="match status" value="1"/>
</dbReference>
<organism evidence="11 12">
    <name type="scientific">Apatococcus fuscideae</name>
    <dbReference type="NCBI Taxonomy" id="2026836"/>
    <lineage>
        <taxon>Eukaryota</taxon>
        <taxon>Viridiplantae</taxon>
        <taxon>Chlorophyta</taxon>
        <taxon>core chlorophytes</taxon>
        <taxon>Trebouxiophyceae</taxon>
        <taxon>Chlorellales</taxon>
        <taxon>Chlorellaceae</taxon>
        <taxon>Apatococcus</taxon>
    </lineage>
</organism>
<keyword evidence="5" id="KW-0653">Protein transport</keyword>
<dbReference type="InterPro" id="IPR048684">
    <property type="entry name" value="COG4_C"/>
</dbReference>
<keyword evidence="12" id="KW-1185">Reference proteome</keyword>
<evidence type="ECO:0000256" key="9">
    <source>
        <dbReference type="SAM" id="MobiDB-lite"/>
    </source>
</evidence>
<dbReference type="Gene3D" id="3.40.830.10">
    <property type="entry name" value="LigB-like"/>
    <property type="match status" value="1"/>
</dbReference>
<name>A0AAW1TGP8_9CHLO</name>
<evidence type="ECO:0000256" key="8">
    <source>
        <dbReference type="ARBA" id="ARBA00031340"/>
    </source>
</evidence>
<dbReference type="Gene3D" id="1.10.287.1060">
    <property type="entry name" value="ESAT-6-like"/>
    <property type="match status" value="1"/>
</dbReference>
<dbReference type="Pfam" id="PF20663">
    <property type="entry name" value="COG4_N"/>
    <property type="match status" value="1"/>
</dbReference>
<dbReference type="InterPro" id="IPR048680">
    <property type="entry name" value="COG4_N"/>
</dbReference>
<evidence type="ECO:0000256" key="4">
    <source>
        <dbReference type="ARBA" id="ARBA00022448"/>
    </source>
</evidence>
<comment type="subcellular location">
    <subcellularLocation>
        <location evidence="1">Golgi apparatus membrane</location>
        <topology evidence="1">Peripheral membrane protein</topology>
    </subcellularLocation>
</comment>
<dbReference type="InterPro" id="IPR048682">
    <property type="entry name" value="COG4"/>
</dbReference>
<gene>
    <name evidence="11" type="ORF">WJX84_004056</name>
</gene>
<evidence type="ECO:0000313" key="11">
    <source>
        <dbReference type="EMBL" id="KAK9868162.1"/>
    </source>
</evidence>
<dbReference type="Proteomes" id="UP001485043">
    <property type="component" value="Unassembled WGS sequence"/>
</dbReference>
<keyword evidence="6" id="KW-0333">Golgi apparatus</keyword>
<accession>A0AAW1TGP8</accession>
<dbReference type="InterPro" id="IPR002737">
    <property type="entry name" value="MEMO1_fam"/>
</dbReference>
<dbReference type="GO" id="GO:0015031">
    <property type="term" value="P:protein transport"/>
    <property type="evidence" value="ECO:0007669"/>
    <property type="project" value="UniProtKB-KW"/>
</dbReference>
<feature type="region of interest" description="Disordered" evidence="9">
    <location>
        <begin position="653"/>
        <end position="674"/>
    </location>
</feature>
<dbReference type="Pfam" id="PF01875">
    <property type="entry name" value="Memo"/>
    <property type="match status" value="1"/>
</dbReference>
<feature type="domain" description="COG4 transport protein middle alpha-helical bundle" evidence="10">
    <location>
        <begin position="159"/>
        <end position="465"/>
    </location>
</feature>
<reference evidence="11 12" key="1">
    <citation type="journal article" date="2024" name="Nat. Commun.">
        <title>Phylogenomics reveals the evolutionary origins of lichenization in chlorophyte algae.</title>
        <authorList>
            <person name="Puginier C."/>
            <person name="Libourel C."/>
            <person name="Otte J."/>
            <person name="Skaloud P."/>
            <person name="Haon M."/>
            <person name="Grisel S."/>
            <person name="Petersen M."/>
            <person name="Berrin J.G."/>
            <person name="Delaux P.M."/>
            <person name="Dal Grande F."/>
            <person name="Keller J."/>
        </authorList>
    </citation>
    <scope>NUCLEOTIDE SEQUENCE [LARGE SCALE GENOMIC DNA]</scope>
    <source>
        <strain evidence="11 12">SAG 2523</strain>
    </source>
</reference>
<proteinExistence type="inferred from homology"/>
<evidence type="ECO:0000259" key="10">
    <source>
        <dbReference type="SMART" id="SM00762"/>
    </source>
</evidence>
<dbReference type="Pfam" id="PF08318">
    <property type="entry name" value="COG4_m"/>
    <property type="match status" value="1"/>
</dbReference>
<dbReference type="PANTHER" id="PTHR24016:SF0">
    <property type="entry name" value="CONSERVED OLIGOMERIC GOLGI COMPLEX SUBUNIT 4"/>
    <property type="match status" value="1"/>
</dbReference>
<evidence type="ECO:0000313" key="12">
    <source>
        <dbReference type="Proteomes" id="UP001485043"/>
    </source>
</evidence>